<keyword evidence="4 7" id="KW-1133">Transmembrane helix</keyword>
<dbReference type="eggNOG" id="COG1289">
    <property type="taxonomic scope" value="Bacteria"/>
</dbReference>
<accession>A1ZUP6</accession>
<organism evidence="10 11">
    <name type="scientific">Microscilla marina ATCC 23134</name>
    <dbReference type="NCBI Taxonomy" id="313606"/>
    <lineage>
        <taxon>Bacteria</taxon>
        <taxon>Pseudomonadati</taxon>
        <taxon>Bacteroidota</taxon>
        <taxon>Cytophagia</taxon>
        <taxon>Cytophagales</taxon>
        <taxon>Microscillaceae</taxon>
        <taxon>Microscilla</taxon>
    </lineage>
</organism>
<dbReference type="InterPro" id="IPR036259">
    <property type="entry name" value="MFS_trans_sf"/>
</dbReference>
<evidence type="ECO:0000256" key="2">
    <source>
        <dbReference type="ARBA" id="ARBA00022475"/>
    </source>
</evidence>
<feature type="transmembrane region" description="Helical" evidence="7">
    <location>
        <begin position="484"/>
        <end position="505"/>
    </location>
</feature>
<reference evidence="10 11" key="1">
    <citation type="submission" date="2007-01" db="EMBL/GenBank/DDBJ databases">
        <authorList>
            <person name="Haygood M."/>
            <person name="Podell S."/>
            <person name="Anderson C."/>
            <person name="Hopkinson B."/>
            <person name="Roe K."/>
            <person name="Barbeau K."/>
            <person name="Gaasterland T."/>
            <person name="Ferriera S."/>
            <person name="Johnson J."/>
            <person name="Kravitz S."/>
            <person name="Beeson K."/>
            <person name="Sutton G."/>
            <person name="Rogers Y.-H."/>
            <person name="Friedman R."/>
            <person name="Frazier M."/>
            <person name="Venter J.C."/>
        </authorList>
    </citation>
    <scope>NUCLEOTIDE SEQUENCE [LARGE SCALE GENOMIC DNA]</scope>
    <source>
        <strain evidence="10 11">ATCC 23134</strain>
    </source>
</reference>
<dbReference type="Proteomes" id="UP000004095">
    <property type="component" value="Unassembled WGS sequence"/>
</dbReference>
<protein>
    <submittedName>
        <fullName evidence="10">Membrane protein, putative</fullName>
    </submittedName>
</protein>
<keyword evidence="2" id="KW-1003">Cell membrane</keyword>
<feature type="transmembrane region" description="Helical" evidence="7">
    <location>
        <begin position="79"/>
        <end position="97"/>
    </location>
</feature>
<feature type="transmembrane region" description="Helical" evidence="7">
    <location>
        <begin position="31"/>
        <end position="48"/>
    </location>
</feature>
<dbReference type="InterPro" id="IPR049453">
    <property type="entry name" value="Memb_transporter_dom"/>
</dbReference>
<evidence type="ECO:0000259" key="9">
    <source>
        <dbReference type="Pfam" id="PF13515"/>
    </source>
</evidence>
<evidence type="ECO:0000256" key="6">
    <source>
        <dbReference type="ARBA" id="ARBA00043993"/>
    </source>
</evidence>
<evidence type="ECO:0000313" key="11">
    <source>
        <dbReference type="Proteomes" id="UP000004095"/>
    </source>
</evidence>
<gene>
    <name evidence="10" type="ORF">M23134_00886</name>
</gene>
<evidence type="ECO:0000256" key="1">
    <source>
        <dbReference type="ARBA" id="ARBA00004651"/>
    </source>
</evidence>
<comment type="similarity">
    <text evidence="6">Belongs to the YccS/YhfK family.</text>
</comment>
<keyword evidence="3 7" id="KW-0812">Transmembrane</keyword>
<dbReference type="GO" id="GO:0005886">
    <property type="term" value="C:plasma membrane"/>
    <property type="evidence" value="ECO:0007669"/>
    <property type="project" value="UniProtKB-SubCell"/>
</dbReference>
<evidence type="ECO:0000256" key="7">
    <source>
        <dbReference type="SAM" id="Phobius"/>
    </source>
</evidence>
<evidence type="ECO:0000259" key="8">
    <source>
        <dbReference type="Pfam" id="PF12805"/>
    </source>
</evidence>
<dbReference type="Pfam" id="PF12805">
    <property type="entry name" value="FUSC-like"/>
    <property type="match status" value="1"/>
</dbReference>
<feature type="domain" description="Integral membrane bound transporter" evidence="9">
    <location>
        <begin position="373"/>
        <end position="497"/>
    </location>
</feature>
<comment type="caution">
    <text evidence="10">The sequence shown here is derived from an EMBL/GenBank/DDBJ whole genome shotgun (WGS) entry which is preliminary data.</text>
</comment>
<feature type="domain" description="Integral membrane protein YccS N-terminal" evidence="8">
    <location>
        <begin position="37"/>
        <end position="222"/>
    </location>
</feature>
<feature type="transmembrane region" description="Helical" evidence="7">
    <location>
        <begin position="54"/>
        <end position="72"/>
    </location>
</feature>
<feature type="transmembrane region" description="Helical" evidence="7">
    <location>
        <begin position="451"/>
        <end position="472"/>
    </location>
</feature>
<evidence type="ECO:0000313" key="10">
    <source>
        <dbReference type="EMBL" id="EAY25932.1"/>
    </source>
</evidence>
<feature type="transmembrane region" description="Helical" evidence="7">
    <location>
        <begin position="416"/>
        <end position="445"/>
    </location>
</feature>
<keyword evidence="11" id="KW-1185">Reference proteome</keyword>
<dbReference type="SUPFAM" id="SSF103473">
    <property type="entry name" value="MFS general substrate transporter"/>
    <property type="match status" value="1"/>
</dbReference>
<proteinExistence type="inferred from homology"/>
<dbReference type="Pfam" id="PF13515">
    <property type="entry name" value="FUSC_2"/>
    <property type="match status" value="1"/>
</dbReference>
<dbReference type="PANTHER" id="PTHR30509:SF9">
    <property type="entry name" value="MULTIDRUG RESISTANCE PROTEIN MDTO"/>
    <property type="match status" value="1"/>
</dbReference>
<dbReference type="InterPro" id="IPR032692">
    <property type="entry name" value="YccS_N"/>
</dbReference>
<feature type="transmembrane region" description="Helical" evidence="7">
    <location>
        <begin position="103"/>
        <end position="127"/>
    </location>
</feature>
<evidence type="ECO:0000256" key="4">
    <source>
        <dbReference type="ARBA" id="ARBA00022989"/>
    </source>
</evidence>
<sequence>MAEYQHYILGNCIGILLTSFNDMPGKATNRSWAMVLSTILSALLITVINLLQFSLVLMLVFIPLSTFVLYMLSAFGNRAEIFAFVGALAISLGFVGDHQGKELLVYALTIFCGGIFYTTASWIYHLLTKNRQINEQLGELAKLTAGYLKQGIIAAKRSDAKEEVNQNLLGLQINIIEKQGNLGVLILSDRTITKPSSKRNRQMFLLKQLIDFMELAVATPLNLAKIKALPTTDEATLAPFINIAEQIYHQLFLITKELRSANVSHISKIQIDFDEVEETIQRFFKTVDLPQAREGVLTMHHLLDHYKLQIKHLTGIVAYINAPESIKELALSENQQGLFYKKESYHLRQLMPHVNINSPVFRQAVRMAFGFVLAYLLGALLDIEKAYWIMLTTLLILRLSYGVTMQRALKRVVGTAIGAALALLLLQVSTSIVFFVALAALGMLFSFSLLVRNYTLASLAITLCIIFSFALLDSHLHTIIAFRFIDTVIGALISIAVAYFVLPFWECQSFERNITNAAKANQSFLKEILFSHFSDKPSDTSYRLKRKSAYIASSVLNANLQRYTQDPKSKRGRYDLFYDLVALNHSIVSSITNLGNYLKGKQLTTLRSVLQEICSHLNHDFDAILEAKKNLPGKEKAYNKLDFYWQQLEDAHNAQYKLGNTAIDEVLKPTFKEAHIIKQEMQRIKELLQTMKTQAKGAF</sequence>
<dbReference type="AlphaFoldDB" id="A1ZUP6"/>
<evidence type="ECO:0000256" key="3">
    <source>
        <dbReference type="ARBA" id="ARBA00022692"/>
    </source>
</evidence>
<evidence type="ECO:0000256" key="5">
    <source>
        <dbReference type="ARBA" id="ARBA00023136"/>
    </source>
</evidence>
<keyword evidence="5 7" id="KW-0472">Membrane</keyword>
<dbReference type="RefSeq" id="WP_002701947.1">
    <property type="nucleotide sequence ID" value="NZ_AAWS01000041.1"/>
</dbReference>
<dbReference type="EMBL" id="AAWS01000041">
    <property type="protein sequence ID" value="EAY25932.1"/>
    <property type="molecule type" value="Genomic_DNA"/>
</dbReference>
<name>A1ZUP6_MICM2</name>
<comment type="subcellular location">
    <subcellularLocation>
        <location evidence="1">Cell membrane</location>
        <topology evidence="1">Multi-pass membrane protein</topology>
    </subcellularLocation>
</comment>
<dbReference type="PANTHER" id="PTHR30509">
    <property type="entry name" value="P-HYDROXYBENZOIC ACID EFFLUX PUMP SUBUNIT-RELATED"/>
    <property type="match status" value="1"/>
</dbReference>